<accession>A0A8E2JLA5</accession>
<sequence>MSNVLFYFIGKSEPSIHSGFFLIPLFLSLSFLVRAHAKAPTAAFAYSFDLLCFGPAFAAQRSRGAYAPGGESGEYIM</sequence>
<dbReference type="AlphaFoldDB" id="A0A8E2JLA5"/>
<reference evidence="1 2" key="1">
    <citation type="journal article" date="2016" name="Nat. Commun.">
        <title>Ectomycorrhizal ecology is imprinted in the genome of the dominant symbiotic fungus Cenococcum geophilum.</title>
        <authorList>
            <consortium name="DOE Joint Genome Institute"/>
            <person name="Peter M."/>
            <person name="Kohler A."/>
            <person name="Ohm R.A."/>
            <person name="Kuo A."/>
            <person name="Krutzmann J."/>
            <person name="Morin E."/>
            <person name="Arend M."/>
            <person name="Barry K.W."/>
            <person name="Binder M."/>
            <person name="Choi C."/>
            <person name="Clum A."/>
            <person name="Copeland A."/>
            <person name="Grisel N."/>
            <person name="Haridas S."/>
            <person name="Kipfer T."/>
            <person name="LaButti K."/>
            <person name="Lindquist E."/>
            <person name="Lipzen A."/>
            <person name="Maire R."/>
            <person name="Meier B."/>
            <person name="Mihaltcheva S."/>
            <person name="Molinier V."/>
            <person name="Murat C."/>
            <person name="Poggeler S."/>
            <person name="Quandt C.A."/>
            <person name="Sperisen C."/>
            <person name="Tritt A."/>
            <person name="Tisserant E."/>
            <person name="Crous P.W."/>
            <person name="Henrissat B."/>
            <person name="Nehls U."/>
            <person name="Egli S."/>
            <person name="Spatafora J.W."/>
            <person name="Grigoriev I.V."/>
            <person name="Martin F.M."/>
        </authorList>
    </citation>
    <scope>NUCLEOTIDE SEQUENCE [LARGE SCALE GENOMIC DNA]</scope>
    <source>
        <strain evidence="1 2">CBS 207.34</strain>
    </source>
</reference>
<protein>
    <submittedName>
        <fullName evidence="1">Uncharacterized protein</fullName>
    </submittedName>
</protein>
<proteinExistence type="predicted"/>
<organism evidence="1 2">
    <name type="scientific">Glonium stellatum</name>
    <dbReference type="NCBI Taxonomy" id="574774"/>
    <lineage>
        <taxon>Eukaryota</taxon>
        <taxon>Fungi</taxon>
        <taxon>Dikarya</taxon>
        <taxon>Ascomycota</taxon>
        <taxon>Pezizomycotina</taxon>
        <taxon>Dothideomycetes</taxon>
        <taxon>Pleosporomycetidae</taxon>
        <taxon>Gloniales</taxon>
        <taxon>Gloniaceae</taxon>
        <taxon>Glonium</taxon>
    </lineage>
</organism>
<keyword evidence="2" id="KW-1185">Reference proteome</keyword>
<name>A0A8E2JLA5_9PEZI</name>
<dbReference type="EMBL" id="KV751158">
    <property type="protein sequence ID" value="OCL01292.1"/>
    <property type="molecule type" value="Genomic_DNA"/>
</dbReference>
<evidence type="ECO:0000313" key="2">
    <source>
        <dbReference type="Proteomes" id="UP000250140"/>
    </source>
</evidence>
<evidence type="ECO:0000313" key="1">
    <source>
        <dbReference type="EMBL" id="OCL01292.1"/>
    </source>
</evidence>
<dbReference type="Proteomes" id="UP000250140">
    <property type="component" value="Unassembled WGS sequence"/>
</dbReference>
<gene>
    <name evidence="1" type="ORF">AOQ84DRAFT_18336</name>
</gene>